<gene>
    <name evidence="3" type="ORF">OFUS_LOCUS25543</name>
</gene>
<evidence type="ECO:0000313" key="3">
    <source>
        <dbReference type="EMBL" id="CAH1801794.1"/>
    </source>
</evidence>
<name>A0A8J1TKL6_OWEFU</name>
<comment type="caution">
    <text evidence="3">The sequence shown here is derived from an EMBL/GenBank/DDBJ whole genome shotgun (WGS) entry which is preliminary data.</text>
</comment>
<protein>
    <submittedName>
        <fullName evidence="3">Uncharacterized protein</fullName>
    </submittedName>
</protein>
<sequence>MGTILSKIADGVRARVDATRNYITTTRDNIKNGICERVNNTHEAIQNKIDNTRNAINTKVSNTRDGIVNAVTSTRDGIVNRVTATRDSIVNTVTSTRDRIVNTVTRTRDGVVTKVTNTRNGIVNTVTRTKDGIVNKVTNTRDGIVNTVTNTKNGIYNRCHSTKCYVVGTVTGTRDSICNRARNTKNAIKRVTCNTCYGVCNCIKHSKKAIHKSIDYKMLSAYNKTRNTKRMILNGAFNVKTSVKHFVKRKVTDVKTSVKGVAKRLMNLSKIQKFFLIISLISLIVISIPTVLIGLDVYNERYEDAHAKAQFIRHTLSEVKSHTIEGSKFAAKWGYIGLQYTAYGTVEAGKGMLYGTGIFIDGAYNFTTIAANKTSIAYKIAGEYSYRGLQKAKIGLKLASENLDEFYEFATENYAEFDVWASEKLKIFANESSIAIGLAADKLAVWSKTVIEVTKYGATEGFDAVSKGSVVTYEAGEQCALFIYTWVAFIAETLFTYCCILGVNLQYYFAIAASYLQVTFEYIGHILNIVFPGLGYFLFYLGKGIYTVMNNYILKYSLQGISYLFLNLYEGTCYVCMGIKNGYYELTMWIAWFYNVAIYILIQLWSTLCYLTNLAAHKTAEVAQNLSVYFLHQAHLGFNQFMDFIFRTISLLLHIVGVILRFLIVFLTQLYKLCSTIIGVFLRIIYEIISVTLAVYYKYSSYRESIFFSVLSLFGVYCVGLHSDYYRNLKDIDDIDAGCDDPDAEFDYSSESDDEFALDVDSDIETDPDTDSKSEMNIVGKMILNKMAIGNLSDSEDEFALDPESDSENGGKKSTEENEFSLDKNALEEEVEDIGLSNQAENVKSSGDHI</sequence>
<feature type="transmembrane region" description="Helical" evidence="2">
    <location>
        <begin position="586"/>
        <end position="605"/>
    </location>
</feature>
<dbReference type="Proteomes" id="UP000749559">
    <property type="component" value="Unassembled WGS sequence"/>
</dbReference>
<feature type="compositionally biased region" description="Basic and acidic residues" evidence="1">
    <location>
        <begin position="809"/>
        <end position="827"/>
    </location>
</feature>
<dbReference type="AlphaFoldDB" id="A0A8J1TKL6"/>
<keyword evidence="2" id="KW-0812">Transmembrane</keyword>
<feature type="transmembrane region" description="Helical" evidence="2">
    <location>
        <begin position="481"/>
        <end position="510"/>
    </location>
</feature>
<organism evidence="3 4">
    <name type="scientific">Owenia fusiformis</name>
    <name type="common">Polychaete worm</name>
    <dbReference type="NCBI Taxonomy" id="6347"/>
    <lineage>
        <taxon>Eukaryota</taxon>
        <taxon>Metazoa</taxon>
        <taxon>Spiralia</taxon>
        <taxon>Lophotrochozoa</taxon>
        <taxon>Annelida</taxon>
        <taxon>Polychaeta</taxon>
        <taxon>Sedentaria</taxon>
        <taxon>Canalipalpata</taxon>
        <taxon>Sabellida</taxon>
        <taxon>Oweniida</taxon>
        <taxon>Oweniidae</taxon>
        <taxon>Owenia</taxon>
    </lineage>
</organism>
<feature type="compositionally biased region" description="Acidic residues" evidence="1">
    <location>
        <begin position="797"/>
        <end position="807"/>
    </location>
</feature>
<feature type="transmembrane region" description="Helical" evidence="2">
    <location>
        <begin position="561"/>
        <end position="579"/>
    </location>
</feature>
<feature type="compositionally biased region" description="Polar residues" evidence="1">
    <location>
        <begin position="836"/>
        <end position="850"/>
    </location>
</feature>
<proteinExistence type="predicted"/>
<evidence type="ECO:0000313" key="4">
    <source>
        <dbReference type="Proteomes" id="UP000749559"/>
    </source>
</evidence>
<keyword evidence="2" id="KW-0472">Membrane</keyword>
<feature type="transmembrane region" description="Helical" evidence="2">
    <location>
        <begin position="644"/>
        <end position="668"/>
    </location>
</feature>
<keyword evidence="4" id="KW-1185">Reference proteome</keyword>
<feature type="transmembrane region" description="Helical" evidence="2">
    <location>
        <begin position="522"/>
        <end position="541"/>
    </location>
</feature>
<evidence type="ECO:0000256" key="2">
    <source>
        <dbReference type="SAM" id="Phobius"/>
    </source>
</evidence>
<evidence type="ECO:0000256" key="1">
    <source>
        <dbReference type="SAM" id="MobiDB-lite"/>
    </source>
</evidence>
<feature type="region of interest" description="Disordered" evidence="1">
    <location>
        <begin position="797"/>
        <end position="850"/>
    </location>
</feature>
<dbReference type="Gene3D" id="1.20.120.20">
    <property type="entry name" value="Apolipoprotein"/>
    <property type="match status" value="1"/>
</dbReference>
<dbReference type="OrthoDB" id="6625923at2759"/>
<feature type="transmembrane region" description="Helical" evidence="2">
    <location>
        <begin position="680"/>
        <end position="699"/>
    </location>
</feature>
<accession>A0A8J1TKL6</accession>
<reference evidence="3" key="1">
    <citation type="submission" date="2022-03" db="EMBL/GenBank/DDBJ databases">
        <authorList>
            <person name="Martin C."/>
        </authorList>
    </citation>
    <scope>NUCLEOTIDE SEQUENCE</scope>
</reference>
<keyword evidence="2" id="KW-1133">Transmembrane helix</keyword>
<feature type="transmembrane region" description="Helical" evidence="2">
    <location>
        <begin position="274"/>
        <end position="295"/>
    </location>
</feature>
<dbReference type="EMBL" id="CAIIXF020000012">
    <property type="protein sequence ID" value="CAH1801794.1"/>
    <property type="molecule type" value="Genomic_DNA"/>
</dbReference>
<feature type="transmembrane region" description="Helical" evidence="2">
    <location>
        <begin position="705"/>
        <end position="722"/>
    </location>
</feature>